<dbReference type="Proteomes" id="UP000242957">
    <property type="component" value="Unassembled WGS sequence"/>
</dbReference>
<evidence type="ECO:0000256" key="6">
    <source>
        <dbReference type="ARBA" id="ARBA00023136"/>
    </source>
</evidence>
<evidence type="ECO:0000313" key="10">
    <source>
        <dbReference type="Proteomes" id="UP000242957"/>
    </source>
</evidence>
<evidence type="ECO:0000256" key="7">
    <source>
        <dbReference type="RuleBase" id="RU003879"/>
    </source>
</evidence>
<dbReference type="InterPro" id="IPR003400">
    <property type="entry name" value="ExbD"/>
</dbReference>
<feature type="transmembrane region" description="Helical" evidence="8">
    <location>
        <begin position="15"/>
        <end position="35"/>
    </location>
</feature>
<keyword evidence="7" id="KW-0813">Transport</keyword>
<dbReference type="Pfam" id="PF02472">
    <property type="entry name" value="ExbD"/>
    <property type="match status" value="1"/>
</dbReference>
<comment type="similarity">
    <text evidence="2 7">Belongs to the ExbD/TolR family.</text>
</comment>
<dbReference type="GO" id="GO:0022857">
    <property type="term" value="F:transmembrane transporter activity"/>
    <property type="evidence" value="ECO:0007669"/>
    <property type="project" value="InterPro"/>
</dbReference>
<evidence type="ECO:0000256" key="2">
    <source>
        <dbReference type="ARBA" id="ARBA00005811"/>
    </source>
</evidence>
<accession>A0A1H0RDA5</accession>
<dbReference type="STRING" id="198616.SAMN05216193_12737"/>
<evidence type="ECO:0000256" key="5">
    <source>
        <dbReference type="ARBA" id="ARBA00022989"/>
    </source>
</evidence>
<dbReference type="RefSeq" id="WP_084315321.1">
    <property type="nucleotide sequence ID" value="NZ_FNIJ01000027.1"/>
</dbReference>
<sequence length="147" mass="15875">MKFRRRAGSAARDDVFLNLTSLIDVIFVLLLFFVVSTSFTKPSQLKVELPEAVSGTPPEATEIRQLELAIDTQGHYSLNGQVLARSDLSTLMAAMQKESDGDNSLPVVITADGKTTHQSVVTAMDAAGKLGFSHLRITTVEAQADKP</sequence>
<comment type="subcellular location">
    <subcellularLocation>
        <location evidence="1">Cell membrane</location>
        <topology evidence="1">Single-pass membrane protein</topology>
    </subcellularLocation>
    <subcellularLocation>
        <location evidence="7">Cell membrane</location>
        <topology evidence="7">Single-pass type II membrane protein</topology>
    </subcellularLocation>
</comment>
<gene>
    <name evidence="9" type="ORF">SAMN05216193_12737</name>
</gene>
<dbReference type="AlphaFoldDB" id="A0A1H0RDA5"/>
<dbReference type="PANTHER" id="PTHR30558:SF3">
    <property type="entry name" value="BIOPOLYMER TRANSPORT PROTEIN EXBD-RELATED"/>
    <property type="match status" value="1"/>
</dbReference>
<evidence type="ECO:0000256" key="3">
    <source>
        <dbReference type="ARBA" id="ARBA00022475"/>
    </source>
</evidence>
<keyword evidence="6 8" id="KW-0472">Membrane</keyword>
<keyword evidence="3" id="KW-1003">Cell membrane</keyword>
<evidence type="ECO:0000256" key="1">
    <source>
        <dbReference type="ARBA" id="ARBA00004162"/>
    </source>
</evidence>
<keyword evidence="5 8" id="KW-1133">Transmembrane helix</keyword>
<keyword evidence="7" id="KW-0653">Protein transport</keyword>
<name>A0A1H0RDA5_9PSED</name>
<dbReference type="GO" id="GO:0005886">
    <property type="term" value="C:plasma membrane"/>
    <property type="evidence" value="ECO:0007669"/>
    <property type="project" value="UniProtKB-SubCell"/>
</dbReference>
<proteinExistence type="inferred from homology"/>
<dbReference type="PANTHER" id="PTHR30558">
    <property type="entry name" value="EXBD MEMBRANE COMPONENT OF PMF-DRIVEN MACROMOLECULE IMPORT SYSTEM"/>
    <property type="match status" value="1"/>
</dbReference>
<keyword evidence="4 7" id="KW-0812">Transmembrane</keyword>
<keyword evidence="10" id="KW-1185">Reference proteome</keyword>
<dbReference type="OrthoDB" id="9793581at2"/>
<evidence type="ECO:0000256" key="4">
    <source>
        <dbReference type="ARBA" id="ARBA00022692"/>
    </source>
</evidence>
<dbReference type="GO" id="GO:0015031">
    <property type="term" value="P:protein transport"/>
    <property type="evidence" value="ECO:0007669"/>
    <property type="project" value="UniProtKB-KW"/>
</dbReference>
<organism evidence="9 10">
    <name type="scientific">Pseudomonas jinjuensis</name>
    <dbReference type="NCBI Taxonomy" id="198616"/>
    <lineage>
        <taxon>Bacteria</taxon>
        <taxon>Pseudomonadati</taxon>
        <taxon>Pseudomonadota</taxon>
        <taxon>Gammaproteobacteria</taxon>
        <taxon>Pseudomonadales</taxon>
        <taxon>Pseudomonadaceae</taxon>
        <taxon>Pseudomonas</taxon>
    </lineage>
</organism>
<evidence type="ECO:0000313" key="9">
    <source>
        <dbReference type="EMBL" id="SDP27016.1"/>
    </source>
</evidence>
<dbReference type="EMBL" id="FNIJ01000027">
    <property type="protein sequence ID" value="SDP27016.1"/>
    <property type="molecule type" value="Genomic_DNA"/>
</dbReference>
<dbReference type="Gene3D" id="3.30.420.270">
    <property type="match status" value="1"/>
</dbReference>
<protein>
    <submittedName>
        <fullName evidence="9">Biopolymer transport protein ExbD</fullName>
    </submittedName>
</protein>
<evidence type="ECO:0000256" key="8">
    <source>
        <dbReference type="SAM" id="Phobius"/>
    </source>
</evidence>
<reference evidence="10" key="1">
    <citation type="submission" date="2016-10" db="EMBL/GenBank/DDBJ databases">
        <authorList>
            <person name="Varghese N."/>
            <person name="Submissions S."/>
        </authorList>
    </citation>
    <scope>NUCLEOTIDE SEQUENCE [LARGE SCALE GENOMIC DNA]</scope>
    <source>
        <strain evidence="10">JCM 21621</strain>
    </source>
</reference>